<dbReference type="EMBL" id="MG592426">
    <property type="protein sequence ID" value="AUR83893.1"/>
    <property type="molecule type" value="Genomic_DNA"/>
</dbReference>
<proteinExistence type="predicted"/>
<dbReference type="Proteomes" id="UP000276630">
    <property type="component" value="Segment"/>
</dbReference>
<reference evidence="1 2" key="1">
    <citation type="submission" date="2017-11" db="EMBL/GenBank/DDBJ databases">
        <title>A major lineage of nontailed dsDNA viruses as unrecognized killers of marine bacteria.</title>
        <authorList>
            <person name="Kauffman K.M."/>
            <person name="Hussain F.A."/>
            <person name="Yang J."/>
            <person name="Arevalo P."/>
            <person name="Brown J.M."/>
            <person name="Chang W.K."/>
            <person name="VanInsberghe D."/>
            <person name="Elsherbini J."/>
            <person name="Cutler M.B."/>
            <person name="Kelly L."/>
            <person name="Polz M.F."/>
        </authorList>
    </citation>
    <scope>NUCLEOTIDE SEQUENCE [LARGE SCALE GENOMIC DNA]</scope>
</reference>
<sequence>MLINPKAAKLALYVAISTYLFEAFIRPKIKG</sequence>
<evidence type="ECO:0000313" key="1">
    <source>
        <dbReference type="EMBL" id="AUR83893.1"/>
    </source>
</evidence>
<organism evidence="1 2">
    <name type="scientific">Vibrio phage 1.043.O._10N.261.52.C7</name>
    <dbReference type="NCBI Taxonomy" id="1881302"/>
    <lineage>
        <taxon>Viruses</taxon>
        <taxon>Varidnaviria</taxon>
        <taxon>Abadenavirae</taxon>
        <taxon>Produgelaviricota</taxon>
        <taxon>Belvinaviricetes</taxon>
        <taxon>Vinavirales</taxon>
        <taxon>Autolykiviridae</taxon>
    </lineage>
</organism>
<accession>A0A2I7QR58</accession>
<protein>
    <submittedName>
        <fullName evidence="1">Uncharacterized protein</fullName>
    </submittedName>
</protein>
<evidence type="ECO:0000313" key="2">
    <source>
        <dbReference type="Proteomes" id="UP000276630"/>
    </source>
</evidence>
<gene>
    <name evidence="1" type="ORF">NVP1043O_10</name>
</gene>
<name>A0A2I7QR58_9VIRU</name>